<dbReference type="Proteomes" id="UP000319263">
    <property type="component" value="Chromosome"/>
</dbReference>
<reference evidence="1 2" key="1">
    <citation type="submission" date="2019-07" db="EMBL/GenBank/DDBJ databases">
        <title>Microlunatus dokdonensis sp. nov. isolated from the rhizospheric soil of the wild plant Elymus tsukushiensis.</title>
        <authorList>
            <person name="Ghim S.-Y."/>
            <person name="Hwang Y.-J."/>
            <person name="Son J.-S."/>
            <person name="Shin J.-H."/>
        </authorList>
    </citation>
    <scope>NUCLEOTIDE SEQUENCE [LARGE SCALE GENOMIC DNA]</scope>
    <source>
        <strain evidence="1 2">KUDC0627</strain>
    </source>
</reference>
<dbReference type="RefSeq" id="WP_143988195.1">
    <property type="nucleotide sequence ID" value="NZ_CP041692.1"/>
</dbReference>
<gene>
    <name evidence="1" type="ORF">FOE78_22195</name>
</gene>
<name>A0A516Q4C3_9ACTN</name>
<evidence type="ECO:0008006" key="3">
    <source>
        <dbReference type="Google" id="ProtNLM"/>
    </source>
</evidence>
<dbReference type="KEGG" id="mik:FOE78_22195"/>
<evidence type="ECO:0000313" key="2">
    <source>
        <dbReference type="Proteomes" id="UP000319263"/>
    </source>
</evidence>
<keyword evidence="2" id="KW-1185">Reference proteome</keyword>
<evidence type="ECO:0000313" key="1">
    <source>
        <dbReference type="EMBL" id="QDP98254.1"/>
    </source>
</evidence>
<proteinExistence type="predicted"/>
<dbReference type="OrthoDB" id="3288205at2"/>
<dbReference type="AlphaFoldDB" id="A0A516Q4C3"/>
<dbReference type="EMBL" id="CP041692">
    <property type="protein sequence ID" value="QDP98254.1"/>
    <property type="molecule type" value="Genomic_DNA"/>
</dbReference>
<accession>A0A516Q4C3</accession>
<organism evidence="1 2">
    <name type="scientific">Microlunatus elymi</name>
    <dbReference type="NCBI Taxonomy" id="2596828"/>
    <lineage>
        <taxon>Bacteria</taxon>
        <taxon>Bacillati</taxon>
        <taxon>Actinomycetota</taxon>
        <taxon>Actinomycetes</taxon>
        <taxon>Propionibacteriales</taxon>
        <taxon>Propionibacteriaceae</taxon>
        <taxon>Microlunatus</taxon>
    </lineage>
</organism>
<protein>
    <recommendedName>
        <fullName evidence="3">Histidine phosphatase superfamily (Branch 1)</fullName>
    </recommendedName>
</protein>
<sequence>MLWPSSPAGRLDHRHAIWESPDDAADRFQSGVDDLAGETMIIAAHGLFMVAWLSKIGYVDSGAAAGELWTSLQFPHLLTLRI</sequence>